<dbReference type="GO" id="GO:0005794">
    <property type="term" value="C:Golgi apparatus"/>
    <property type="evidence" value="ECO:0007669"/>
    <property type="project" value="TreeGrafter"/>
</dbReference>
<evidence type="ECO:0000256" key="1">
    <source>
        <dbReference type="ARBA" id="ARBA00022441"/>
    </source>
</evidence>
<dbReference type="Pfam" id="PF00651">
    <property type="entry name" value="BTB"/>
    <property type="match status" value="1"/>
</dbReference>
<accession>A0A3M6VK10</accession>
<dbReference type="Gene3D" id="3.30.710.10">
    <property type="entry name" value="Potassium Channel Kv1.1, Chain A"/>
    <property type="match status" value="1"/>
</dbReference>
<keyword evidence="7" id="KW-1185">Reference proteome</keyword>
<dbReference type="VEuPathDB" id="FungiDB:DD237_006564"/>
<dbReference type="SUPFAM" id="SSF54695">
    <property type="entry name" value="POZ domain"/>
    <property type="match status" value="1"/>
</dbReference>
<dbReference type="EMBL" id="QKXF01000251">
    <property type="protein sequence ID" value="RQM13544.1"/>
    <property type="molecule type" value="Genomic_DNA"/>
</dbReference>
<evidence type="ECO:0000256" key="2">
    <source>
        <dbReference type="ARBA" id="ARBA00022737"/>
    </source>
</evidence>
<dbReference type="AlphaFoldDB" id="A0A3M6VK10"/>
<evidence type="ECO:0000313" key="8">
    <source>
        <dbReference type="Proteomes" id="UP000286097"/>
    </source>
</evidence>
<dbReference type="Proteomes" id="UP000286097">
    <property type="component" value="Unassembled WGS sequence"/>
</dbReference>
<dbReference type="PANTHER" id="PTHR46376">
    <property type="entry name" value="LEUCINE-ZIPPER-LIKE TRANSCRIPTIONAL REGULATOR 1"/>
    <property type="match status" value="1"/>
</dbReference>
<organism evidence="5 7">
    <name type="scientific">Peronospora effusa</name>
    <dbReference type="NCBI Taxonomy" id="542832"/>
    <lineage>
        <taxon>Eukaryota</taxon>
        <taxon>Sar</taxon>
        <taxon>Stramenopiles</taxon>
        <taxon>Oomycota</taxon>
        <taxon>Peronosporomycetes</taxon>
        <taxon>Peronosporales</taxon>
        <taxon>Peronosporaceae</taxon>
        <taxon>Peronospora</taxon>
    </lineage>
</organism>
<dbReference type="EMBL" id="QLLG01000191">
    <property type="protein sequence ID" value="RMX66707.1"/>
    <property type="molecule type" value="Genomic_DNA"/>
</dbReference>
<evidence type="ECO:0000259" key="4">
    <source>
        <dbReference type="PROSITE" id="PS50097"/>
    </source>
</evidence>
<proteinExistence type="predicted"/>
<dbReference type="Proteomes" id="UP000282087">
    <property type="component" value="Unassembled WGS sequence"/>
</dbReference>
<dbReference type="Pfam" id="PF24681">
    <property type="entry name" value="Kelch_KLHDC2_KLHL20_DRC7"/>
    <property type="match status" value="1"/>
</dbReference>
<dbReference type="PROSITE" id="PS50097">
    <property type="entry name" value="BTB"/>
    <property type="match status" value="1"/>
</dbReference>
<evidence type="ECO:0000313" key="7">
    <source>
        <dbReference type="Proteomes" id="UP000282087"/>
    </source>
</evidence>
<dbReference type="Gene3D" id="1.25.40.420">
    <property type="match status" value="1"/>
</dbReference>
<dbReference type="STRING" id="542832.A0A3M6VK10"/>
<dbReference type="InterPro" id="IPR011043">
    <property type="entry name" value="Gal_Oxase/kelch_b-propeller"/>
</dbReference>
<evidence type="ECO:0000313" key="6">
    <source>
        <dbReference type="EMBL" id="RQM13544.1"/>
    </source>
</evidence>
<dbReference type="SUPFAM" id="SSF50965">
    <property type="entry name" value="Galactose oxidase, central domain"/>
    <property type="match status" value="1"/>
</dbReference>
<dbReference type="Gene3D" id="2.120.10.80">
    <property type="entry name" value="Kelch-type beta propeller"/>
    <property type="match status" value="2"/>
</dbReference>
<dbReference type="InterPro" id="IPR011333">
    <property type="entry name" value="SKP1/BTB/POZ_sf"/>
</dbReference>
<evidence type="ECO:0000313" key="5">
    <source>
        <dbReference type="EMBL" id="RMX66707.1"/>
    </source>
</evidence>
<keyword evidence="1" id="KW-0880">Kelch repeat</keyword>
<dbReference type="SUPFAM" id="SSF117281">
    <property type="entry name" value="Kelch motif"/>
    <property type="match status" value="1"/>
</dbReference>
<gene>
    <name evidence="6" type="ORF">DD237_006564</name>
    <name evidence="5" type="ORF">DD238_004692</name>
</gene>
<feature type="region of interest" description="Disordered" evidence="3">
    <location>
        <begin position="160"/>
        <end position="182"/>
    </location>
</feature>
<evidence type="ECO:0000256" key="3">
    <source>
        <dbReference type="SAM" id="MobiDB-lite"/>
    </source>
</evidence>
<dbReference type="CDD" id="cd14733">
    <property type="entry name" value="BACK"/>
    <property type="match status" value="1"/>
</dbReference>
<sequence length="573" mass="64027">MTSEGAIEPLIWTTVSCVNPREAPLIGSGHACAVYKGSLYIFGERNLPAVPTRSSSVIRPTNNFVEFNFAQKEWSTVLANGVAPSQRKNHSAIVHKNSFYVFGGYDGDKRLNDFFSYNFLTHTWTNVFVNAGQQPTPRYGHAAVVYENVMYIFGGSDSHYDRDSMSSRSSSEYGRSDTGRPMNDMHSNQFLVFDSCHRRSAISSVRQSQVVVHGALSPDEVMVLTFFTCRDTREGASMIVYKQNCLLFGGYDHDLGYLDTVHVFNFGKCDRLEALTILLYFLETSVWSSLETKGMAPKGSHQPLVALHHNSLIVFGGKPDPNVYELDLETYIWAIVTCTGAAPESSTPTGCVHDGNLVVLGKNDDSVRFKQIHLPEKKAKTKSQEPDEEGTAIAHLRSLVNNRLMSDVTFLVEGTPIFGHKNLCVRCDYFKAMFSGEASDTRYCVECWSMLESTAPEVEISDVSRATFLSLIEYVYTDRLSVADEGVQDVFVAADRYGIESLKRHCAEKLQHLVCVDNVASILQTADQVNFASLRDECFAFTLRNFDTVSKTPSFNEMARTNIELALQLLQQR</sequence>
<reference evidence="7 8" key="1">
    <citation type="submission" date="2018-06" db="EMBL/GenBank/DDBJ databases">
        <title>Comparative genomics of downy mildews reveals potential adaptations to biotrophy.</title>
        <authorList>
            <person name="Fletcher K."/>
            <person name="Klosterman S.J."/>
            <person name="Derevnina L."/>
            <person name="Martin F."/>
            <person name="Koike S."/>
            <person name="Reyes Chin-Wo S."/>
            <person name="Mou B."/>
            <person name="Michelmore R."/>
        </authorList>
    </citation>
    <scope>NUCLEOTIDE SEQUENCE [LARGE SCALE GENOMIC DNA]</scope>
    <source>
        <strain evidence="6 8">R13</strain>
        <strain evidence="5 7">R14</strain>
    </source>
</reference>
<dbReference type="InterPro" id="IPR015915">
    <property type="entry name" value="Kelch-typ_b-propeller"/>
</dbReference>
<dbReference type="PANTHER" id="PTHR46376:SF1">
    <property type="entry name" value="LEUCINE-ZIPPER-LIKE TRANSCRIPTIONAL REGULATOR 1"/>
    <property type="match status" value="1"/>
</dbReference>
<dbReference type="SMART" id="SM00225">
    <property type="entry name" value="BTB"/>
    <property type="match status" value="1"/>
</dbReference>
<keyword evidence="2" id="KW-0677">Repeat</keyword>
<protein>
    <recommendedName>
        <fullName evidence="4">BTB domain-containing protein</fullName>
    </recommendedName>
</protein>
<comment type="caution">
    <text evidence="5">The sequence shown here is derived from an EMBL/GenBank/DDBJ whole genome shotgun (WGS) entry which is preliminary data.</text>
</comment>
<dbReference type="InterPro" id="IPR000210">
    <property type="entry name" value="BTB/POZ_dom"/>
</dbReference>
<dbReference type="InterPro" id="IPR051568">
    <property type="entry name" value="LZTR1/Attractin"/>
</dbReference>
<name>A0A3M6VK10_9STRA</name>
<feature type="domain" description="BTB" evidence="4">
    <location>
        <begin position="406"/>
        <end position="484"/>
    </location>
</feature>